<dbReference type="Pfam" id="PF00194">
    <property type="entry name" value="Carb_anhydrase"/>
    <property type="match status" value="1"/>
</dbReference>
<evidence type="ECO:0000256" key="5">
    <source>
        <dbReference type="ARBA" id="ARBA00023239"/>
    </source>
</evidence>
<evidence type="ECO:0000256" key="3">
    <source>
        <dbReference type="ARBA" id="ARBA00022723"/>
    </source>
</evidence>
<dbReference type="SUPFAM" id="SSF51069">
    <property type="entry name" value="Carbonic anhydrase"/>
    <property type="match status" value="1"/>
</dbReference>
<keyword evidence="3" id="KW-0479">Metal-binding</keyword>
<dbReference type="PROSITE" id="PS51144">
    <property type="entry name" value="ALPHA_CA_2"/>
    <property type="match status" value="1"/>
</dbReference>
<dbReference type="Proteomes" id="UP000887226">
    <property type="component" value="Unassembled WGS sequence"/>
</dbReference>
<evidence type="ECO:0000256" key="6">
    <source>
        <dbReference type="ARBA" id="ARBA00048348"/>
    </source>
</evidence>
<dbReference type="CDD" id="cd03124">
    <property type="entry name" value="alpha_CA_prokaryotic_like"/>
    <property type="match status" value="1"/>
</dbReference>
<comment type="catalytic activity">
    <reaction evidence="6">
        <text>hydrogencarbonate + H(+) = CO2 + H2O</text>
        <dbReference type="Rhea" id="RHEA:10748"/>
        <dbReference type="ChEBI" id="CHEBI:15377"/>
        <dbReference type="ChEBI" id="CHEBI:15378"/>
        <dbReference type="ChEBI" id="CHEBI:16526"/>
        <dbReference type="ChEBI" id="CHEBI:17544"/>
        <dbReference type="EC" id="4.2.1.1"/>
    </reaction>
</comment>
<dbReference type="PANTHER" id="PTHR18952">
    <property type="entry name" value="CARBONIC ANHYDRASE"/>
    <property type="match status" value="1"/>
</dbReference>
<dbReference type="GO" id="GO:0004089">
    <property type="term" value="F:carbonate dehydratase activity"/>
    <property type="evidence" value="ECO:0007669"/>
    <property type="project" value="UniProtKB-EC"/>
</dbReference>
<sequence length="218" mass="23886">MPDDVLILPRSDSKNIQTTNSSLSIPSSCNSADVQLGCHLLASTNTLCATVTYQTPIHLDAQVASADGRDYMLIIPLASQTRLKNKGHMMEVSGVNGTLVFGGARYDLRSALLPTPCEHRIKDEYLPMEMIFVHKSERCKLAVVGFVIEIGVMTSPTLSQIFRQLAKIKNAGQVTDIAFPDFISVINSLANYYIYRYQGSLTTPLCAEGLGWIVSNNL</sequence>
<evidence type="ECO:0000313" key="9">
    <source>
        <dbReference type="Proteomes" id="UP000887226"/>
    </source>
</evidence>
<organism evidence="8 9">
    <name type="scientific">Calycina marina</name>
    <dbReference type="NCBI Taxonomy" id="1763456"/>
    <lineage>
        <taxon>Eukaryota</taxon>
        <taxon>Fungi</taxon>
        <taxon>Dikarya</taxon>
        <taxon>Ascomycota</taxon>
        <taxon>Pezizomycotina</taxon>
        <taxon>Leotiomycetes</taxon>
        <taxon>Helotiales</taxon>
        <taxon>Pezizellaceae</taxon>
        <taxon>Calycina</taxon>
    </lineage>
</organism>
<evidence type="ECO:0000256" key="4">
    <source>
        <dbReference type="ARBA" id="ARBA00022833"/>
    </source>
</evidence>
<evidence type="ECO:0000259" key="7">
    <source>
        <dbReference type="PROSITE" id="PS51144"/>
    </source>
</evidence>
<dbReference type="SMART" id="SM01057">
    <property type="entry name" value="Carb_anhydrase"/>
    <property type="match status" value="1"/>
</dbReference>
<comment type="caution">
    <text evidence="8">The sequence shown here is derived from an EMBL/GenBank/DDBJ whole genome shotgun (WGS) entry which is preliminary data.</text>
</comment>
<accession>A0A9P7YXE2</accession>
<feature type="domain" description="Alpha-carbonic anhydrase" evidence="7">
    <location>
        <begin position="27"/>
        <end position="218"/>
    </location>
</feature>
<dbReference type="InterPro" id="IPR001148">
    <property type="entry name" value="CA_dom"/>
</dbReference>
<keyword evidence="5" id="KW-0456">Lyase</keyword>
<name>A0A9P7YXE2_9HELO</name>
<dbReference type="AlphaFoldDB" id="A0A9P7YXE2"/>
<dbReference type="InterPro" id="IPR041891">
    <property type="entry name" value="Alpha_CA_prokaryot-like"/>
</dbReference>
<proteinExistence type="inferred from homology"/>
<dbReference type="OrthoDB" id="429145at2759"/>
<dbReference type="InterPro" id="IPR036398">
    <property type="entry name" value="CA_dom_sf"/>
</dbReference>
<protein>
    <recommendedName>
        <fullName evidence="2">carbonic anhydrase</fullName>
        <ecNumber evidence="2">4.2.1.1</ecNumber>
    </recommendedName>
</protein>
<evidence type="ECO:0000256" key="1">
    <source>
        <dbReference type="ARBA" id="ARBA00010718"/>
    </source>
</evidence>
<keyword evidence="9" id="KW-1185">Reference proteome</keyword>
<gene>
    <name evidence="8" type="ORF">BJ878DRAFT_482684</name>
</gene>
<dbReference type="GO" id="GO:0008270">
    <property type="term" value="F:zinc ion binding"/>
    <property type="evidence" value="ECO:0007669"/>
    <property type="project" value="InterPro"/>
</dbReference>
<reference evidence="8" key="1">
    <citation type="journal article" date="2021" name="IMA Fungus">
        <title>Genomic characterization of three marine fungi, including Emericellopsis atlantica sp. nov. with signatures of a generalist lifestyle and marine biomass degradation.</title>
        <authorList>
            <person name="Hagestad O.C."/>
            <person name="Hou L."/>
            <person name="Andersen J.H."/>
            <person name="Hansen E.H."/>
            <person name="Altermark B."/>
            <person name="Li C."/>
            <person name="Kuhnert E."/>
            <person name="Cox R.J."/>
            <person name="Crous P.W."/>
            <person name="Spatafora J.W."/>
            <person name="Lail K."/>
            <person name="Amirebrahimi M."/>
            <person name="Lipzen A."/>
            <person name="Pangilinan J."/>
            <person name="Andreopoulos W."/>
            <person name="Hayes R.D."/>
            <person name="Ng V."/>
            <person name="Grigoriev I.V."/>
            <person name="Jackson S.A."/>
            <person name="Sutton T.D.S."/>
            <person name="Dobson A.D.W."/>
            <person name="Rama T."/>
        </authorList>
    </citation>
    <scope>NUCLEOTIDE SEQUENCE</scope>
    <source>
        <strain evidence="8">TRa3180A</strain>
    </source>
</reference>
<evidence type="ECO:0000313" key="8">
    <source>
        <dbReference type="EMBL" id="KAG9241714.1"/>
    </source>
</evidence>
<dbReference type="InterPro" id="IPR023561">
    <property type="entry name" value="Carbonic_anhydrase_a-class"/>
</dbReference>
<dbReference type="EC" id="4.2.1.1" evidence="2"/>
<evidence type="ECO:0000256" key="2">
    <source>
        <dbReference type="ARBA" id="ARBA00012925"/>
    </source>
</evidence>
<dbReference type="EMBL" id="MU254167">
    <property type="protein sequence ID" value="KAG9241714.1"/>
    <property type="molecule type" value="Genomic_DNA"/>
</dbReference>
<dbReference type="PANTHER" id="PTHR18952:SF265">
    <property type="entry name" value="CARBONIC ANHYDRASE"/>
    <property type="match status" value="1"/>
</dbReference>
<dbReference type="Gene3D" id="3.10.200.10">
    <property type="entry name" value="Alpha carbonic anhydrase"/>
    <property type="match status" value="1"/>
</dbReference>
<keyword evidence="4" id="KW-0862">Zinc</keyword>
<comment type="similarity">
    <text evidence="1">Belongs to the alpha-carbonic anhydrase family.</text>
</comment>